<proteinExistence type="predicted"/>
<evidence type="ECO:0000313" key="3">
    <source>
        <dbReference type="Proteomes" id="UP000823388"/>
    </source>
</evidence>
<accession>A0A8T0Y0C2</accession>
<organism evidence="2 3">
    <name type="scientific">Panicum virgatum</name>
    <name type="common">Blackwell switchgrass</name>
    <dbReference type="NCBI Taxonomy" id="38727"/>
    <lineage>
        <taxon>Eukaryota</taxon>
        <taxon>Viridiplantae</taxon>
        <taxon>Streptophyta</taxon>
        <taxon>Embryophyta</taxon>
        <taxon>Tracheophyta</taxon>
        <taxon>Spermatophyta</taxon>
        <taxon>Magnoliopsida</taxon>
        <taxon>Liliopsida</taxon>
        <taxon>Poales</taxon>
        <taxon>Poaceae</taxon>
        <taxon>PACMAD clade</taxon>
        <taxon>Panicoideae</taxon>
        <taxon>Panicodae</taxon>
        <taxon>Paniceae</taxon>
        <taxon>Panicinae</taxon>
        <taxon>Panicum</taxon>
        <taxon>Panicum sect. Hiantes</taxon>
    </lineage>
</organism>
<protein>
    <submittedName>
        <fullName evidence="2">Uncharacterized protein</fullName>
    </submittedName>
</protein>
<dbReference type="EMBL" id="CM029037">
    <property type="protein sequence ID" value="KAG2660899.1"/>
    <property type="molecule type" value="Genomic_DNA"/>
</dbReference>
<evidence type="ECO:0000313" key="2">
    <source>
        <dbReference type="EMBL" id="KAG2660899.1"/>
    </source>
</evidence>
<comment type="caution">
    <text evidence="2">The sequence shown here is derived from an EMBL/GenBank/DDBJ whole genome shotgun (WGS) entry which is preliminary data.</text>
</comment>
<feature type="compositionally biased region" description="Basic and acidic residues" evidence="1">
    <location>
        <begin position="14"/>
        <end position="23"/>
    </location>
</feature>
<name>A0A8T0Y0C2_PANVG</name>
<evidence type="ECO:0000256" key="1">
    <source>
        <dbReference type="SAM" id="MobiDB-lite"/>
    </source>
</evidence>
<dbReference type="AlphaFoldDB" id="A0A8T0Y0C2"/>
<keyword evidence="3" id="KW-1185">Reference proteome</keyword>
<dbReference type="Proteomes" id="UP000823388">
    <property type="component" value="Chromosome 1K"/>
</dbReference>
<reference evidence="2" key="1">
    <citation type="submission" date="2020-05" db="EMBL/GenBank/DDBJ databases">
        <title>WGS assembly of Panicum virgatum.</title>
        <authorList>
            <person name="Lovell J.T."/>
            <person name="Jenkins J."/>
            <person name="Shu S."/>
            <person name="Juenger T.E."/>
            <person name="Schmutz J."/>
        </authorList>
    </citation>
    <scope>NUCLEOTIDE SEQUENCE</scope>
    <source>
        <strain evidence="2">AP13</strain>
    </source>
</reference>
<feature type="region of interest" description="Disordered" evidence="1">
    <location>
        <begin position="1"/>
        <end position="44"/>
    </location>
</feature>
<feature type="compositionally biased region" description="Polar residues" evidence="1">
    <location>
        <begin position="33"/>
        <end position="44"/>
    </location>
</feature>
<feature type="region of interest" description="Disordered" evidence="1">
    <location>
        <begin position="70"/>
        <end position="110"/>
    </location>
</feature>
<sequence length="139" mass="15316">MGKRGCRAQPCRTRPGDRREPRASPHRPPRKAYTSSAPLHSPQSTPRLLLLPRLLCSSAAQFKIQTHPHGACTAAEPPSLLVRGRGTSGSPARRPIPRVRTSGRGCYGRRPPLARRRLIVRTPSLAASNREITLHPLFL</sequence>
<gene>
    <name evidence="2" type="ORF">PVAP13_1KG466205</name>
</gene>